<evidence type="ECO:0000259" key="6">
    <source>
        <dbReference type="PROSITE" id="PS50110"/>
    </source>
</evidence>
<gene>
    <name evidence="7" type="primary">todT</name>
    <name evidence="7" type="ORF">Ppb6_00605</name>
</gene>
<dbReference type="STRING" id="286156.Ppb6_00605"/>
<comment type="caution">
    <text evidence="7">The sequence shown here is derived from an EMBL/GenBank/DDBJ whole genome shotgun (WGS) entry which is preliminary data.</text>
</comment>
<evidence type="ECO:0000256" key="3">
    <source>
        <dbReference type="ARBA" id="ARBA00023163"/>
    </source>
</evidence>
<dbReference type="GO" id="GO:0003677">
    <property type="term" value="F:DNA binding"/>
    <property type="evidence" value="ECO:0007669"/>
    <property type="project" value="UniProtKB-KW"/>
</dbReference>
<dbReference type="SUPFAM" id="SSF52172">
    <property type="entry name" value="CheY-like"/>
    <property type="match status" value="1"/>
</dbReference>
<dbReference type="AlphaFoldDB" id="A0A1C0U8U1"/>
<dbReference type="Gene3D" id="1.10.10.10">
    <property type="entry name" value="Winged helix-like DNA-binding domain superfamily/Winged helix DNA-binding domain"/>
    <property type="match status" value="1"/>
</dbReference>
<keyword evidence="8" id="KW-1185">Reference proteome</keyword>
<dbReference type="PROSITE" id="PS50043">
    <property type="entry name" value="HTH_LUXR_2"/>
    <property type="match status" value="1"/>
</dbReference>
<dbReference type="InterPro" id="IPR036388">
    <property type="entry name" value="WH-like_DNA-bd_sf"/>
</dbReference>
<name>A0A1C0U8U1_9GAMM</name>
<dbReference type="PROSITE" id="PS00622">
    <property type="entry name" value="HTH_LUXR_1"/>
    <property type="match status" value="1"/>
</dbReference>
<dbReference type="InterPro" id="IPR000792">
    <property type="entry name" value="Tscrpt_reg_LuxR_C"/>
</dbReference>
<protein>
    <submittedName>
        <fullName evidence="7">Response regulator protein TodT</fullName>
    </submittedName>
</protein>
<feature type="domain" description="Response regulatory" evidence="6">
    <location>
        <begin position="4"/>
        <end position="122"/>
    </location>
</feature>
<keyword evidence="1" id="KW-0805">Transcription regulation</keyword>
<evidence type="ECO:0000313" key="8">
    <source>
        <dbReference type="Proteomes" id="UP000093476"/>
    </source>
</evidence>
<feature type="modified residue" description="4-aspartylphosphate" evidence="4">
    <location>
        <position position="57"/>
    </location>
</feature>
<evidence type="ECO:0000259" key="5">
    <source>
        <dbReference type="PROSITE" id="PS50043"/>
    </source>
</evidence>
<dbReference type="InterPro" id="IPR011006">
    <property type="entry name" value="CheY-like_superfamily"/>
</dbReference>
<keyword evidence="3" id="KW-0804">Transcription</keyword>
<evidence type="ECO:0000256" key="4">
    <source>
        <dbReference type="PROSITE-ProRule" id="PRU00169"/>
    </source>
</evidence>
<evidence type="ECO:0000256" key="2">
    <source>
        <dbReference type="ARBA" id="ARBA00023125"/>
    </source>
</evidence>
<feature type="domain" description="HTH luxR-type" evidence="5">
    <location>
        <begin position="138"/>
        <end position="203"/>
    </location>
</feature>
<dbReference type="Pfam" id="PF00072">
    <property type="entry name" value="Response_reg"/>
    <property type="match status" value="1"/>
</dbReference>
<accession>A0A1C0U8U1</accession>
<dbReference type="PANTHER" id="PTHR44688:SF16">
    <property type="entry name" value="DNA-BINDING TRANSCRIPTIONAL ACTIVATOR DEVR_DOSR"/>
    <property type="match status" value="1"/>
</dbReference>
<dbReference type="PROSITE" id="PS50110">
    <property type="entry name" value="RESPONSE_REGULATORY"/>
    <property type="match status" value="1"/>
</dbReference>
<reference evidence="7 8" key="1">
    <citation type="submission" date="2015-12" db="EMBL/GenBank/DDBJ databases">
        <title>Genome comparisons provide insights into the role of secondary metabolites in the pathogenic phase of the Photorhabdus life cycle.</title>
        <authorList>
            <person name="Tobias N.J."/>
            <person name="Mishra B."/>
            <person name="Gupta D.K."/>
            <person name="Thines M."/>
            <person name="Stinear T.P."/>
            <person name="Bode H.B."/>
        </authorList>
    </citation>
    <scope>NUCLEOTIDE SEQUENCE [LARGE SCALE GENOMIC DNA]</scope>
    <source>
        <strain evidence="7 8">PB68.1</strain>
    </source>
</reference>
<keyword evidence="4" id="KW-0597">Phosphoprotein</keyword>
<dbReference type="PANTHER" id="PTHR44688">
    <property type="entry name" value="DNA-BINDING TRANSCRIPTIONAL ACTIVATOR DEVR_DOSR"/>
    <property type="match status" value="1"/>
</dbReference>
<dbReference type="GO" id="GO:0006355">
    <property type="term" value="P:regulation of DNA-templated transcription"/>
    <property type="evidence" value="ECO:0007669"/>
    <property type="project" value="InterPro"/>
</dbReference>
<organism evidence="7 8">
    <name type="scientific">Photorhabdus australis subsp. thailandensis</name>
    <dbReference type="NCBI Taxonomy" id="2805096"/>
    <lineage>
        <taxon>Bacteria</taxon>
        <taxon>Pseudomonadati</taxon>
        <taxon>Pseudomonadota</taxon>
        <taxon>Gammaproteobacteria</taxon>
        <taxon>Enterobacterales</taxon>
        <taxon>Morganellaceae</taxon>
        <taxon>Photorhabdus</taxon>
    </lineage>
</organism>
<dbReference type="RefSeq" id="WP_065822047.1">
    <property type="nucleotide sequence ID" value="NZ_CAWMQZ010000018.1"/>
</dbReference>
<keyword evidence="2" id="KW-0238">DNA-binding</keyword>
<evidence type="ECO:0000313" key="7">
    <source>
        <dbReference type="EMBL" id="OCQ54293.1"/>
    </source>
</evidence>
<dbReference type="GO" id="GO:0000160">
    <property type="term" value="P:phosphorelay signal transduction system"/>
    <property type="evidence" value="ECO:0007669"/>
    <property type="project" value="InterPro"/>
</dbReference>
<dbReference type="SMART" id="SM00421">
    <property type="entry name" value="HTH_LUXR"/>
    <property type="match status" value="1"/>
</dbReference>
<proteinExistence type="predicted"/>
<dbReference type="Gene3D" id="3.40.50.2300">
    <property type="match status" value="1"/>
</dbReference>
<dbReference type="InterPro" id="IPR016032">
    <property type="entry name" value="Sig_transdc_resp-reg_C-effctor"/>
</dbReference>
<dbReference type="CDD" id="cd06170">
    <property type="entry name" value="LuxR_C_like"/>
    <property type="match status" value="1"/>
</dbReference>
<dbReference type="EMBL" id="LOMY01000018">
    <property type="protein sequence ID" value="OCQ54293.1"/>
    <property type="molecule type" value="Genomic_DNA"/>
</dbReference>
<dbReference type="SMART" id="SM00448">
    <property type="entry name" value="REC"/>
    <property type="match status" value="1"/>
</dbReference>
<dbReference type="PATRIC" id="fig|286156.4.peg.699"/>
<dbReference type="PRINTS" id="PR00038">
    <property type="entry name" value="HTHLUXR"/>
</dbReference>
<dbReference type="InterPro" id="IPR001789">
    <property type="entry name" value="Sig_transdc_resp-reg_receiver"/>
</dbReference>
<dbReference type="SUPFAM" id="SSF46894">
    <property type="entry name" value="C-terminal effector domain of the bipartite response regulators"/>
    <property type="match status" value="1"/>
</dbReference>
<sequence length="209" mass="23754">MSEIIYLIDDDEAIRDSLSILLETMNWSVVSFPGAQDFLDVINKANISELQGCILLDIRMPGKPGLILQDDLLKLNNTLPVIIMTGHGNIDICRRAFKNGAFEFLTKPIDADLLIETVSNALSFHQKIFKQRQVYEQLKAKFSQLSDRESEVMKIILEGKTSKQIAQQLALSPRTIEVHRANIFHKLDIHSLPQLVKEYEILKSLSFCD</sequence>
<evidence type="ECO:0000256" key="1">
    <source>
        <dbReference type="ARBA" id="ARBA00023015"/>
    </source>
</evidence>
<dbReference type="Proteomes" id="UP000093476">
    <property type="component" value="Unassembled WGS sequence"/>
</dbReference>
<dbReference type="Pfam" id="PF00196">
    <property type="entry name" value="GerE"/>
    <property type="match status" value="1"/>
</dbReference>